<dbReference type="AlphaFoldDB" id="W9VRS0"/>
<sequence>MKYRAVVVGAGPAGIAAVGNLLEQHQTPILWVDDRFDGGRLNRYYRQVPSNTKVKLFVAYFEGLDVFRTIGRTASAPNPIRHLQNLDQEKTCHIAEAADACLALTHGLGRYDGVTMYMGSVSDASQSENGTWTVTIATPESIYTTASAELLVLCTGSSPTTQPLPVLLPQQIGLDDGLNPPVLSQRLPSDTPTTVAVIGASHSAILVLANLSHLVETTHSHLRILWFTRHALRYAEERDGWIFRDNTGLKGTVATWARENLEAGDSPVHQYLQKIETTPESEPTLYRTYLPDCTYVIQAVGYTPNPVPRLTVRGHPVSTLKHIDSTGGFADEHGTTIDGLYGAGIAWPERVVDPEGNVEYAVGLAKFMRYLRRVVPAWTGARESVGMRTGMGSGPGASLHFVLDQKGVESGVSTGMGRLMAG</sequence>
<accession>W9VRS0</accession>
<reference evidence="1 2" key="1">
    <citation type="submission" date="2013-03" db="EMBL/GenBank/DDBJ databases">
        <title>The Genome Sequence of Cladophialophora yegresii CBS 114405.</title>
        <authorList>
            <consortium name="The Broad Institute Genomics Platform"/>
            <person name="Cuomo C."/>
            <person name="de Hoog S."/>
            <person name="Gorbushina A."/>
            <person name="Walker B."/>
            <person name="Young S.K."/>
            <person name="Zeng Q."/>
            <person name="Gargeya S."/>
            <person name="Fitzgerald M."/>
            <person name="Haas B."/>
            <person name="Abouelleil A."/>
            <person name="Allen A.W."/>
            <person name="Alvarado L."/>
            <person name="Arachchi H.M."/>
            <person name="Berlin A.M."/>
            <person name="Chapman S.B."/>
            <person name="Gainer-Dewar J."/>
            <person name="Goldberg J."/>
            <person name="Griggs A."/>
            <person name="Gujja S."/>
            <person name="Hansen M."/>
            <person name="Howarth C."/>
            <person name="Imamovic A."/>
            <person name="Ireland A."/>
            <person name="Larimer J."/>
            <person name="McCowan C."/>
            <person name="Murphy C."/>
            <person name="Pearson M."/>
            <person name="Poon T.W."/>
            <person name="Priest M."/>
            <person name="Roberts A."/>
            <person name="Saif S."/>
            <person name="Shea T."/>
            <person name="Sisk P."/>
            <person name="Sykes S."/>
            <person name="Wortman J."/>
            <person name="Nusbaum C."/>
            <person name="Birren B."/>
        </authorList>
    </citation>
    <scope>NUCLEOTIDE SEQUENCE [LARGE SCALE GENOMIC DNA]</scope>
    <source>
        <strain evidence="1 2">CBS 114405</strain>
    </source>
</reference>
<proteinExistence type="predicted"/>
<dbReference type="InterPro" id="IPR053275">
    <property type="entry name" value="Agnestin_monoxygenase"/>
</dbReference>
<evidence type="ECO:0000313" key="2">
    <source>
        <dbReference type="Proteomes" id="UP000019473"/>
    </source>
</evidence>
<dbReference type="PANTHER" id="PTHR38688">
    <property type="entry name" value="PYR_REDOX_2 DOMAIN-CONTAINING PROTEIN"/>
    <property type="match status" value="1"/>
</dbReference>
<dbReference type="HOGENOM" id="CLU_033663_1_0_1"/>
<dbReference type="VEuPathDB" id="FungiDB:A1O7_05688"/>
<keyword evidence="2" id="KW-1185">Reference proteome</keyword>
<dbReference type="Gene3D" id="3.50.50.60">
    <property type="entry name" value="FAD/NAD(P)-binding domain"/>
    <property type="match status" value="1"/>
</dbReference>
<name>W9VRS0_9EURO</name>
<dbReference type="GeneID" id="19180271"/>
<protein>
    <submittedName>
        <fullName evidence="1">Uncharacterized protein</fullName>
    </submittedName>
</protein>
<evidence type="ECO:0000313" key="1">
    <source>
        <dbReference type="EMBL" id="EXJ58263.1"/>
    </source>
</evidence>
<dbReference type="RefSeq" id="XP_007757886.1">
    <property type="nucleotide sequence ID" value="XM_007759696.1"/>
</dbReference>
<dbReference type="SUPFAM" id="SSF51905">
    <property type="entry name" value="FAD/NAD(P)-binding domain"/>
    <property type="match status" value="1"/>
</dbReference>
<dbReference type="PRINTS" id="PR00368">
    <property type="entry name" value="FADPNR"/>
</dbReference>
<comment type="caution">
    <text evidence="1">The sequence shown here is derived from an EMBL/GenBank/DDBJ whole genome shotgun (WGS) entry which is preliminary data.</text>
</comment>
<dbReference type="Proteomes" id="UP000019473">
    <property type="component" value="Unassembled WGS sequence"/>
</dbReference>
<dbReference type="STRING" id="1182544.W9VRS0"/>
<dbReference type="PANTHER" id="PTHR38688:SF1">
    <property type="entry name" value="FAD_NAD(P)-BINDING DOMAIN-CONTAINING PROTEIN"/>
    <property type="match status" value="1"/>
</dbReference>
<gene>
    <name evidence="1" type="ORF">A1O7_05688</name>
</gene>
<dbReference type="eggNOG" id="ENOG502RXKM">
    <property type="taxonomic scope" value="Eukaryota"/>
</dbReference>
<dbReference type="InterPro" id="IPR036188">
    <property type="entry name" value="FAD/NAD-bd_sf"/>
</dbReference>
<dbReference type="OrthoDB" id="432536at2759"/>
<dbReference type="EMBL" id="AMGW01000004">
    <property type="protein sequence ID" value="EXJ58263.1"/>
    <property type="molecule type" value="Genomic_DNA"/>
</dbReference>
<organism evidence="1 2">
    <name type="scientific">Cladophialophora yegresii CBS 114405</name>
    <dbReference type="NCBI Taxonomy" id="1182544"/>
    <lineage>
        <taxon>Eukaryota</taxon>
        <taxon>Fungi</taxon>
        <taxon>Dikarya</taxon>
        <taxon>Ascomycota</taxon>
        <taxon>Pezizomycotina</taxon>
        <taxon>Eurotiomycetes</taxon>
        <taxon>Chaetothyriomycetidae</taxon>
        <taxon>Chaetothyriales</taxon>
        <taxon>Herpotrichiellaceae</taxon>
        <taxon>Cladophialophora</taxon>
    </lineage>
</organism>